<protein>
    <submittedName>
        <fullName evidence="3">NAD(P)-dependent dehydrogenase (Short-subunit alcohol dehydrogenase family)</fullName>
    </submittedName>
    <submittedName>
        <fullName evidence="4">SDR family oxidoreductase</fullName>
    </submittedName>
</protein>
<dbReference type="Proteomes" id="UP000471190">
    <property type="component" value="Unassembled WGS sequence"/>
</dbReference>
<evidence type="ECO:0000256" key="1">
    <source>
        <dbReference type="ARBA" id="ARBA00006484"/>
    </source>
</evidence>
<reference evidence="4 5" key="1">
    <citation type="submission" date="2020-02" db="EMBL/GenBank/DDBJ databases">
        <title>Draft genome sequence of Rhizobium tropici.</title>
        <authorList>
            <person name="Khayi S."/>
            <person name="Jemo M."/>
        </authorList>
    </citation>
    <scope>NUCLEOTIDE SEQUENCE [LARGE SCALE GENOMIC DNA]</scope>
    <source>
        <strain evidence="4 5">A12</strain>
    </source>
</reference>
<dbReference type="PANTHER" id="PTHR42760">
    <property type="entry name" value="SHORT-CHAIN DEHYDROGENASES/REDUCTASES FAMILY MEMBER"/>
    <property type="match status" value="1"/>
</dbReference>
<evidence type="ECO:0000256" key="2">
    <source>
        <dbReference type="ARBA" id="ARBA00023002"/>
    </source>
</evidence>
<dbReference type="InterPro" id="IPR002347">
    <property type="entry name" value="SDR_fam"/>
</dbReference>
<dbReference type="PROSITE" id="PS00061">
    <property type="entry name" value="ADH_SHORT"/>
    <property type="match status" value="1"/>
</dbReference>
<comment type="caution">
    <text evidence="4">The sequence shown here is derived from an EMBL/GenBank/DDBJ whole genome shotgun (WGS) entry which is preliminary data.</text>
</comment>
<dbReference type="Proteomes" id="UP000526625">
    <property type="component" value="Unassembled WGS sequence"/>
</dbReference>
<keyword evidence="2" id="KW-0560">Oxidoreductase</keyword>
<evidence type="ECO:0000313" key="6">
    <source>
        <dbReference type="Proteomes" id="UP000526625"/>
    </source>
</evidence>
<dbReference type="PRINTS" id="PR00080">
    <property type="entry name" value="SDRFAMILY"/>
</dbReference>
<dbReference type="GO" id="GO:0016616">
    <property type="term" value="F:oxidoreductase activity, acting on the CH-OH group of donors, NAD or NADP as acceptor"/>
    <property type="evidence" value="ECO:0007669"/>
    <property type="project" value="TreeGrafter"/>
</dbReference>
<dbReference type="InterPro" id="IPR020904">
    <property type="entry name" value="Sc_DH/Rdtase_CS"/>
</dbReference>
<dbReference type="InterPro" id="IPR036291">
    <property type="entry name" value="NAD(P)-bd_dom_sf"/>
</dbReference>
<evidence type="ECO:0000313" key="5">
    <source>
        <dbReference type="Proteomes" id="UP000471190"/>
    </source>
</evidence>
<dbReference type="Gene3D" id="3.40.50.720">
    <property type="entry name" value="NAD(P)-binding Rossmann-like Domain"/>
    <property type="match status" value="1"/>
</dbReference>
<dbReference type="CDD" id="cd05233">
    <property type="entry name" value="SDR_c"/>
    <property type="match status" value="1"/>
</dbReference>
<organism evidence="4 5">
    <name type="scientific">Rhizobium tropici</name>
    <dbReference type="NCBI Taxonomy" id="398"/>
    <lineage>
        <taxon>Bacteria</taxon>
        <taxon>Pseudomonadati</taxon>
        <taxon>Pseudomonadota</taxon>
        <taxon>Alphaproteobacteria</taxon>
        <taxon>Hyphomicrobiales</taxon>
        <taxon>Rhizobiaceae</taxon>
        <taxon>Rhizobium/Agrobacterium group</taxon>
        <taxon>Rhizobium</taxon>
    </lineage>
</organism>
<reference evidence="3 6" key="2">
    <citation type="submission" date="2020-08" db="EMBL/GenBank/DDBJ databases">
        <title>Genomic Encyclopedia of Type Strains, Phase IV (KMG-V): Genome sequencing to study the core and pangenomes of soil and plant-associated prokaryotes.</title>
        <authorList>
            <person name="Whitman W."/>
        </authorList>
    </citation>
    <scope>NUCLEOTIDE SEQUENCE [LARGE SCALE GENOMIC DNA]</scope>
    <source>
        <strain evidence="3 6">SEMIA 4059</strain>
    </source>
</reference>
<dbReference type="Pfam" id="PF13561">
    <property type="entry name" value="adh_short_C2"/>
    <property type="match status" value="1"/>
</dbReference>
<sequence>MGLVENKTCIVTGAAGSIGLATAKLLAGEGAKVMLVDFNAARLAEVAREFDPARTGSCVADVTDPAQVRDFILQTVEAFGPIDVLFSNAGNDGPLSPIADYPEDMFDKIIKTHVYGGFYTCKYAVPHMRDGGSIVIMSSIVGLKGVPGNCSYVMAKHALTGLMRGLSKELGHRGIRVNTVNPGPVDNEFMRTAEKTMSVVLGRDAGAFFDEQIPLGRHAKPEEVAEAVCFLASDRSRYTNGSAIMVDGGFSS</sequence>
<dbReference type="FunFam" id="3.40.50.720:FF:000084">
    <property type="entry name" value="Short-chain dehydrogenase reductase"/>
    <property type="match status" value="1"/>
</dbReference>
<dbReference type="EMBL" id="JAADZA010000014">
    <property type="protein sequence ID" value="NEV12230.1"/>
    <property type="molecule type" value="Genomic_DNA"/>
</dbReference>
<accession>A0A6P1C4W3</accession>
<dbReference type="EMBL" id="JACHBF010000003">
    <property type="protein sequence ID" value="MBB6490750.1"/>
    <property type="molecule type" value="Genomic_DNA"/>
</dbReference>
<name>A0A6P1C4W3_RHITR</name>
<dbReference type="PRINTS" id="PR00081">
    <property type="entry name" value="GDHRDH"/>
</dbReference>
<comment type="similarity">
    <text evidence="1">Belongs to the short-chain dehydrogenases/reductases (SDR) family.</text>
</comment>
<dbReference type="AlphaFoldDB" id="A0A6P1C4W3"/>
<dbReference type="SUPFAM" id="SSF51735">
    <property type="entry name" value="NAD(P)-binding Rossmann-fold domains"/>
    <property type="match status" value="1"/>
</dbReference>
<dbReference type="RefSeq" id="WP_015342630.1">
    <property type="nucleotide sequence ID" value="NZ_JAADZA010000014.1"/>
</dbReference>
<evidence type="ECO:0000313" key="4">
    <source>
        <dbReference type="EMBL" id="NEV12230.1"/>
    </source>
</evidence>
<evidence type="ECO:0000313" key="3">
    <source>
        <dbReference type="EMBL" id="MBB6490750.1"/>
    </source>
</evidence>
<proteinExistence type="inferred from homology"/>
<keyword evidence="6" id="KW-1185">Reference proteome</keyword>
<dbReference type="PANTHER" id="PTHR42760:SF133">
    <property type="entry name" value="3-OXOACYL-[ACYL-CARRIER-PROTEIN] REDUCTASE"/>
    <property type="match status" value="1"/>
</dbReference>
<gene>
    <name evidence="3" type="ORF">GGD45_001147</name>
    <name evidence="4" type="ORF">GXW80_14645</name>
</gene>